<comment type="caution">
    <text evidence="1">The sequence shown here is derived from an EMBL/GenBank/DDBJ whole genome shotgun (WGS) entry which is preliminary data.</text>
</comment>
<protein>
    <submittedName>
        <fullName evidence="1">Uncharacterized protein</fullName>
    </submittedName>
</protein>
<dbReference type="OrthoDB" id="10682789at2759"/>
<gene>
    <name evidence="1" type="ORF">BCR44DRAFT_1437556</name>
</gene>
<dbReference type="EMBL" id="MCFL01000033">
    <property type="protein sequence ID" value="ORZ33764.1"/>
    <property type="molecule type" value="Genomic_DNA"/>
</dbReference>
<accession>A0A1Y2HIF4</accession>
<evidence type="ECO:0000313" key="1">
    <source>
        <dbReference type="EMBL" id="ORZ33764.1"/>
    </source>
</evidence>
<evidence type="ECO:0000313" key="2">
    <source>
        <dbReference type="Proteomes" id="UP000193411"/>
    </source>
</evidence>
<organism evidence="1 2">
    <name type="scientific">Catenaria anguillulae PL171</name>
    <dbReference type="NCBI Taxonomy" id="765915"/>
    <lineage>
        <taxon>Eukaryota</taxon>
        <taxon>Fungi</taxon>
        <taxon>Fungi incertae sedis</taxon>
        <taxon>Blastocladiomycota</taxon>
        <taxon>Blastocladiomycetes</taxon>
        <taxon>Blastocladiales</taxon>
        <taxon>Catenariaceae</taxon>
        <taxon>Catenaria</taxon>
    </lineage>
</organism>
<dbReference type="AlphaFoldDB" id="A0A1Y2HIF4"/>
<name>A0A1Y2HIF4_9FUNG</name>
<keyword evidence="2" id="KW-1185">Reference proteome</keyword>
<sequence>MWDEYMYAASEMAATYAGFDFSESLVRHVRLRIVTHVLEWCARVRARLGKCRKVSGDLIDPKTYRIAPEVAADTCVVVAARMARYVHARTGTPLADEVQRVRREVVEVAMEVLEAVARVGRYAGRADKGEEEQVLVRKAVFEVMTKAKMEVPRYVQQGGGVDGKAAWIGKRGKVKMADPDMYAGLVEKMQDMLFGSA</sequence>
<proteinExistence type="predicted"/>
<reference evidence="1 2" key="1">
    <citation type="submission" date="2016-07" db="EMBL/GenBank/DDBJ databases">
        <title>Pervasive Adenine N6-methylation of Active Genes in Fungi.</title>
        <authorList>
            <consortium name="DOE Joint Genome Institute"/>
            <person name="Mondo S.J."/>
            <person name="Dannebaum R.O."/>
            <person name="Kuo R.C."/>
            <person name="Labutti K."/>
            <person name="Haridas S."/>
            <person name="Kuo A."/>
            <person name="Salamov A."/>
            <person name="Ahrendt S.R."/>
            <person name="Lipzen A."/>
            <person name="Sullivan W."/>
            <person name="Andreopoulos W.B."/>
            <person name="Clum A."/>
            <person name="Lindquist E."/>
            <person name="Daum C."/>
            <person name="Ramamoorthy G.K."/>
            <person name="Gryganskyi A."/>
            <person name="Culley D."/>
            <person name="Magnuson J.K."/>
            <person name="James T.Y."/>
            <person name="O'Malley M.A."/>
            <person name="Stajich J.E."/>
            <person name="Spatafora J.W."/>
            <person name="Visel A."/>
            <person name="Grigoriev I.V."/>
        </authorList>
    </citation>
    <scope>NUCLEOTIDE SEQUENCE [LARGE SCALE GENOMIC DNA]</scope>
    <source>
        <strain evidence="1 2">PL171</strain>
    </source>
</reference>
<dbReference type="Proteomes" id="UP000193411">
    <property type="component" value="Unassembled WGS sequence"/>
</dbReference>